<dbReference type="Pfam" id="PF03737">
    <property type="entry name" value="RraA-like"/>
    <property type="match status" value="1"/>
</dbReference>
<organism evidence="5 6">
    <name type="scientific">Nitratireductor kimnyeongensis</name>
    <dbReference type="NCBI Taxonomy" id="430679"/>
    <lineage>
        <taxon>Bacteria</taxon>
        <taxon>Pseudomonadati</taxon>
        <taxon>Pseudomonadota</taxon>
        <taxon>Alphaproteobacteria</taxon>
        <taxon>Hyphomicrobiales</taxon>
        <taxon>Phyllobacteriaceae</taxon>
        <taxon>Nitratireductor</taxon>
    </lineage>
</organism>
<evidence type="ECO:0000256" key="1">
    <source>
        <dbReference type="ARBA" id="ARBA00001968"/>
    </source>
</evidence>
<dbReference type="InterPro" id="IPR036704">
    <property type="entry name" value="RraA/RraA-like_sf"/>
</dbReference>
<dbReference type="EMBL" id="JBHSNB010000002">
    <property type="protein sequence ID" value="MFC5586104.1"/>
    <property type="molecule type" value="Genomic_DNA"/>
</dbReference>
<dbReference type="SUPFAM" id="SSF89562">
    <property type="entry name" value="RraA-like"/>
    <property type="match status" value="1"/>
</dbReference>
<dbReference type="PANTHER" id="PTHR33254">
    <property type="entry name" value="4-HYDROXY-4-METHYL-2-OXOGLUTARATE ALDOLASE 3-RELATED"/>
    <property type="match status" value="1"/>
</dbReference>
<dbReference type="Gene3D" id="3.50.30.40">
    <property type="entry name" value="Ribonuclease E inhibitor RraA/RraA-like"/>
    <property type="match status" value="1"/>
</dbReference>
<sequence>MNKPYATDTEMFALMRERLFTAVLGDILDEMGLQNQFLPAGIAPLKQKMVLVGRAMPVLEADVFGKGGDEARGPLAHKPFGLMLEALDDLKPGEVYVATGASLRYALWGELMATRAGFLKAAGAVLDGYVRDADGIETLGFPTFCRGVYAQDQGPRGKVIDFRSPVQIEGIKVEPGALVFGDREGVLIIPPDAEEEVVRRSLEKAETENRVGDAIRAGMPAVEAFETFGVM</sequence>
<gene>
    <name evidence="5" type="ORF">ACFPOD_13380</name>
</gene>
<comment type="caution">
    <text evidence="5">The sequence shown here is derived from an EMBL/GenBank/DDBJ whole genome shotgun (WGS) entry which is preliminary data.</text>
</comment>
<dbReference type="Proteomes" id="UP001596107">
    <property type="component" value="Unassembled WGS sequence"/>
</dbReference>
<accession>A0ABW0TB26</accession>
<evidence type="ECO:0000313" key="6">
    <source>
        <dbReference type="Proteomes" id="UP001596107"/>
    </source>
</evidence>
<dbReference type="CDD" id="cd16841">
    <property type="entry name" value="RraA_family"/>
    <property type="match status" value="1"/>
</dbReference>
<dbReference type="PANTHER" id="PTHR33254:SF4">
    <property type="entry name" value="4-HYDROXY-4-METHYL-2-OXOGLUTARATE ALDOLASE 3-RELATED"/>
    <property type="match status" value="1"/>
</dbReference>
<evidence type="ECO:0000256" key="4">
    <source>
        <dbReference type="ARBA" id="ARBA00030169"/>
    </source>
</evidence>
<keyword evidence="6" id="KW-1185">Reference proteome</keyword>
<evidence type="ECO:0000256" key="2">
    <source>
        <dbReference type="ARBA" id="ARBA00016549"/>
    </source>
</evidence>
<reference evidence="6" key="1">
    <citation type="journal article" date="2019" name="Int. J. Syst. Evol. Microbiol.">
        <title>The Global Catalogue of Microorganisms (GCM) 10K type strain sequencing project: providing services to taxonomists for standard genome sequencing and annotation.</title>
        <authorList>
            <consortium name="The Broad Institute Genomics Platform"/>
            <consortium name="The Broad Institute Genome Sequencing Center for Infectious Disease"/>
            <person name="Wu L."/>
            <person name="Ma J."/>
        </authorList>
    </citation>
    <scope>NUCLEOTIDE SEQUENCE [LARGE SCALE GENOMIC DNA]</scope>
    <source>
        <strain evidence="6">JCM 3366</strain>
    </source>
</reference>
<dbReference type="InterPro" id="IPR005493">
    <property type="entry name" value="RraA/RraA-like"/>
</dbReference>
<protein>
    <recommendedName>
        <fullName evidence="2">Putative 4-hydroxy-4-methyl-2-oxoglutarate aldolase</fullName>
    </recommendedName>
    <alternativeName>
        <fullName evidence="3">Regulator of ribonuclease activity homolog</fullName>
    </alternativeName>
    <alternativeName>
        <fullName evidence="4">RraA-like protein</fullName>
    </alternativeName>
</protein>
<comment type="cofactor">
    <cofactor evidence="1">
        <name>a divalent metal cation</name>
        <dbReference type="ChEBI" id="CHEBI:60240"/>
    </cofactor>
</comment>
<proteinExistence type="predicted"/>
<evidence type="ECO:0000256" key="3">
    <source>
        <dbReference type="ARBA" id="ARBA00029596"/>
    </source>
</evidence>
<evidence type="ECO:0000313" key="5">
    <source>
        <dbReference type="EMBL" id="MFC5586104.1"/>
    </source>
</evidence>
<dbReference type="RefSeq" id="WP_223020682.1">
    <property type="nucleotide sequence ID" value="NZ_CP078143.1"/>
</dbReference>
<name>A0ABW0TB26_9HYPH</name>